<evidence type="ECO:0000313" key="2">
    <source>
        <dbReference type="Proteomes" id="UP001201812"/>
    </source>
</evidence>
<evidence type="ECO:0000313" key="1">
    <source>
        <dbReference type="EMBL" id="KAI1714462.1"/>
    </source>
</evidence>
<sequence length="341" mass="40281">MLSYWYLLDILKFVNRNDLERIQVTNRMLNDIVNRDFATYPLRVMPETMAYVQIENNDLVISIQKNDRCFVPLARQWKCCNCRQACKNFYPVSVMRPFGFRMSNKRSKPRAQQCNHCNCKQSYDHFYPVNVMRPFLCKNIRFKFMSISIKNDDDTTANHIATLESISHIWAAKILYIHDREDLISNSWTKNLLLRSSSVLQCRILHTRIDGEEIQILQHANIWSLNAIVFDQSFGENEILQLVEQKAFYPHSDTALEFYSTWVCINIAFEAIKQKFLASDERCRLRLIVRTTFENFFLEFRLQNALTNEVLEVKRISEKEANEFHGTKLDGEALSLERYIA</sequence>
<comment type="caution">
    <text evidence="1">The sequence shown here is derived from an EMBL/GenBank/DDBJ whole genome shotgun (WGS) entry which is preliminary data.</text>
</comment>
<name>A0AAD4N1C2_9BILA</name>
<accession>A0AAD4N1C2</accession>
<dbReference type="Proteomes" id="UP001201812">
    <property type="component" value="Unassembled WGS sequence"/>
</dbReference>
<dbReference type="EMBL" id="JAKKPZ010000013">
    <property type="protein sequence ID" value="KAI1714462.1"/>
    <property type="molecule type" value="Genomic_DNA"/>
</dbReference>
<keyword evidence="2" id="KW-1185">Reference proteome</keyword>
<organism evidence="1 2">
    <name type="scientific">Ditylenchus destructor</name>
    <dbReference type="NCBI Taxonomy" id="166010"/>
    <lineage>
        <taxon>Eukaryota</taxon>
        <taxon>Metazoa</taxon>
        <taxon>Ecdysozoa</taxon>
        <taxon>Nematoda</taxon>
        <taxon>Chromadorea</taxon>
        <taxon>Rhabditida</taxon>
        <taxon>Tylenchina</taxon>
        <taxon>Tylenchomorpha</taxon>
        <taxon>Sphaerularioidea</taxon>
        <taxon>Anguinidae</taxon>
        <taxon>Anguininae</taxon>
        <taxon>Ditylenchus</taxon>
    </lineage>
</organism>
<gene>
    <name evidence="1" type="ORF">DdX_08557</name>
</gene>
<dbReference type="AlphaFoldDB" id="A0AAD4N1C2"/>
<reference evidence="1" key="1">
    <citation type="submission" date="2022-01" db="EMBL/GenBank/DDBJ databases">
        <title>Genome Sequence Resource for Two Populations of Ditylenchus destructor, the Migratory Endoparasitic Phytonematode.</title>
        <authorList>
            <person name="Zhang H."/>
            <person name="Lin R."/>
            <person name="Xie B."/>
        </authorList>
    </citation>
    <scope>NUCLEOTIDE SEQUENCE</scope>
    <source>
        <strain evidence="1">BazhouSP</strain>
    </source>
</reference>
<protein>
    <submittedName>
        <fullName evidence="1">Uncharacterized protein</fullName>
    </submittedName>
</protein>
<proteinExistence type="predicted"/>